<protein>
    <submittedName>
        <fullName evidence="2">Tyrosine-protein phosphatase domain-containing protein</fullName>
    </submittedName>
</protein>
<accession>A0AC34RCN6</accession>
<organism evidence="1 2">
    <name type="scientific">Panagrolaimus sp. JU765</name>
    <dbReference type="NCBI Taxonomy" id="591449"/>
    <lineage>
        <taxon>Eukaryota</taxon>
        <taxon>Metazoa</taxon>
        <taxon>Ecdysozoa</taxon>
        <taxon>Nematoda</taxon>
        <taxon>Chromadorea</taxon>
        <taxon>Rhabditida</taxon>
        <taxon>Tylenchina</taxon>
        <taxon>Panagrolaimomorpha</taxon>
        <taxon>Panagrolaimoidea</taxon>
        <taxon>Panagrolaimidae</taxon>
        <taxon>Panagrolaimus</taxon>
    </lineage>
</organism>
<evidence type="ECO:0000313" key="2">
    <source>
        <dbReference type="WBParaSite" id="JU765_v2.g5514.t1"/>
    </source>
</evidence>
<evidence type="ECO:0000313" key="1">
    <source>
        <dbReference type="Proteomes" id="UP000887576"/>
    </source>
</evidence>
<dbReference type="Proteomes" id="UP000887576">
    <property type="component" value="Unplaced"/>
</dbReference>
<reference evidence="2" key="1">
    <citation type="submission" date="2022-11" db="UniProtKB">
        <authorList>
            <consortium name="WormBaseParasite"/>
        </authorList>
    </citation>
    <scope>IDENTIFICATION</scope>
</reference>
<dbReference type="WBParaSite" id="JU765_v2.g5514.t1">
    <property type="protein sequence ID" value="JU765_v2.g5514.t1"/>
    <property type="gene ID" value="JU765_v2.g5514"/>
</dbReference>
<proteinExistence type="predicted"/>
<sequence>MSAEKEDERQADDDQQSEEDDKEGVVTTKPQEIIDEICSKGEAVLGEWHEMIMKNPPKIDACLSNDNRDKNRFPNVLLYDKTRVRIRDKLGGDYYHASYVDSYDKAGGYVLAQAPFDEQTENDFWRM</sequence>
<name>A0AC34RCN6_9BILA</name>